<dbReference type="InterPro" id="IPR036085">
    <property type="entry name" value="PAZ_dom_sf"/>
</dbReference>
<evidence type="ECO:0000313" key="2">
    <source>
        <dbReference type="EMBL" id="GMT35893.1"/>
    </source>
</evidence>
<evidence type="ECO:0000256" key="1">
    <source>
        <dbReference type="SAM" id="MobiDB-lite"/>
    </source>
</evidence>
<feature type="region of interest" description="Disordered" evidence="1">
    <location>
        <begin position="1"/>
        <end position="27"/>
    </location>
</feature>
<sequence length="358" mass="40555">QMKDLNLTVSRLPKLPPGNKGKKKEMETNSFVVKLPPKTPFYLYSVDIEAEFDRKDGETLRREVTKKTRDDYLEMDRKKTAMKTFIHISNVGFLGVPSAYDRAALLISLHEIKQIKNSETEEMKIVLSRDNSDLFQLESIKGADRIVIVIKKAADTFQVSSEDLHSMVVDLQPLLNVVAIVTSQNFFRDVRYIVYRTGLVYLMDPATLRLPEYPSGSNEKYIGQGFFKGADIIESGKGRAIALTIDAKKTAFHYDYQLLSEKIQNLGMDRSLAFLNAHLKGVRCVVRYPGENRECSRERTVVICSFSGPCQNVTFDVNGKIVTMLEFVRKVHNTTLTNLSLPSVITRRGTFSPEVLLV</sequence>
<dbReference type="Proteomes" id="UP001432322">
    <property type="component" value="Unassembled WGS sequence"/>
</dbReference>
<keyword evidence="3" id="KW-1185">Reference proteome</keyword>
<dbReference type="Gene3D" id="2.170.260.10">
    <property type="entry name" value="paz domain"/>
    <property type="match status" value="1"/>
</dbReference>
<feature type="non-terminal residue" evidence="2">
    <location>
        <position position="358"/>
    </location>
</feature>
<reference evidence="2" key="1">
    <citation type="submission" date="2023-10" db="EMBL/GenBank/DDBJ databases">
        <title>Genome assembly of Pristionchus species.</title>
        <authorList>
            <person name="Yoshida K."/>
            <person name="Sommer R.J."/>
        </authorList>
    </citation>
    <scope>NUCLEOTIDE SEQUENCE</scope>
    <source>
        <strain evidence="2">RS5133</strain>
    </source>
</reference>
<feature type="non-terminal residue" evidence="2">
    <location>
        <position position="1"/>
    </location>
</feature>
<protein>
    <submittedName>
        <fullName evidence="2">Uncharacterized protein</fullName>
    </submittedName>
</protein>
<dbReference type="EMBL" id="BTSY01000007">
    <property type="protein sequence ID" value="GMT35893.1"/>
    <property type="molecule type" value="Genomic_DNA"/>
</dbReference>
<proteinExistence type="predicted"/>
<comment type="caution">
    <text evidence="2">The sequence shown here is derived from an EMBL/GenBank/DDBJ whole genome shotgun (WGS) entry which is preliminary data.</text>
</comment>
<gene>
    <name evidence="2" type="ORF">PFISCL1PPCAC_27190</name>
</gene>
<organism evidence="2 3">
    <name type="scientific">Pristionchus fissidentatus</name>
    <dbReference type="NCBI Taxonomy" id="1538716"/>
    <lineage>
        <taxon>Eukaryota</taxon>
        <taxon>Metazoa</taxon>
        <taxon>Ecdysozoa</taxon>
        <taxon>Nematoda</taxon>
        <taxon>Chromadorea</taxon>
        <taxon>Rhabditida</taxon>
        <taxon>Rhabditina</taxon>
        <taxon>Diplogasteromorpha</taxon>
        <taxon>Diplogasteroidea</taxon>
        <taxon>Neodiplogasteridae</taxon>
        <taxon>Pristionchus</taxon>
    </lineage>
</organism>
<dbReference type="AlphaFoldDB" id="A0AAV5X096"/>
<evidence type="ECO:0000313" key="3">
    <source>
        <dbReference type="Proteomes" id="UP001432322"/>
    </source>
</evidence>
<accession>A0AAV5X096</accession>
<dbReference type="SUPFAM" id="SSF101690">
    <property type="entry name" value="PAZ domain"/>
    <property type="match status" value="1"/>
</dbReference>
<name>A0AAV5X096_9BILA</name>